<proteinExistence type="predicted"/>
<dbReference type="Pfam" id="PF21937">
    <property type="entry name" value="Yop-YscD_ppl_2nd"/>
    <property type="match status" value="1"/>
</dbReference>
<keyword evidence="6" id="KW-1185">Reference proteome</keyword>
<dbReference type="InterPro" id="IPR053947">
    <property type="entry name" value="YscD_ppl__2nd"/>
</dbReference>
<feature type="transmembrane region" description="Helical" evidence="1">
    <location>
        <begin position="111"/>
        <end position="130"/>
    </location>
</feature>
<feature type="domain" description="YscD-like Bon-like" evidence="2">
    <location>
        <begin position="145"/>
        <end position="197"/>
    </location>
</feature>
<organism evidence="5 6">
    <name type="scientific">Sodalis glossinidius (strain morsitans)</name>
    <dbReference type="NCBI Taxonomy" id="343509"/>
    <lineage>
        <taxon>Bacteria</taxon>
        <taxon>Pseudomonadati</taxon>
        <taxon>Pseudomonadota</taxon>
        <taxon>Gammaproteobacteria</taxon>
        <taxon>Enterobacterales</taxon>
        <taxon>Bruguierivoracaceae</taxon>
        <taxon>Sodalis</taxon>
    </lineage>
</organism>
<dbReference type="InterPro" id="IPR012843">
    <property type="entry name" value="YscD"/>
</dbReference>
<evidence type="ECO:0000256" key="1">
    <source>
        <dbReference type="SAM" id="Phobius"/>
    </source>
</evidence>
<dbReference type="KEGG" id="sgl:SG1283"/>
<dbReference type="InterPro" id="IPR032034">
    <property type="entry name" value="YscD_ppl_1st"/>
</dbReference>
<evidence type="ECO:0000259" key="3">
    <source>
        <dbReference type="Pfam" id="PF21934"/>
    </source>
</evidence>
<dbReference type="InterPro" id="IPR053946">
    <property type="entry name" value="YscD_ppl_3rd"/>
</dbReference>
<sequence length="396" mass="42287">MNNQWQIRLLGGALHGREIKLPDTGLTLGERGCDVCLPLIGTARVALRIDAGKLYVDADGAAARVNGRRHRQGVALPATGILQTAGLTLAFGSPQDCLAEMTLPARYGAFLWTGAIAVVLLATLLAGLWLSGAARDSGPGIPGWVEMLLQQPGMDKVKAVWAADGVLTLSGYCAEGAQMGAARLRLASWGVVFRDRVVRGDLLARDVQDLLLQAGYTGARVRSTAPGEVCIQGDITMGKRWTAVLPQLRLIPGLRRWHIENRHAVQSRAIISALRDNGLLAEISVTPVGDAFTLSGVLDAPGKARVIRLLDRLRTQFPGLALSYQAVPASADGAQRLPSPAAGIIHSRHGDYLMLENGVRLQVGSQLPDGGEVIALTDRAISIHYRGTLINYPFDF</sequence>
<dbReference type="NCBIfam" id="TIGR02500">
    <property type="entry name" value="type_III_yscD"/>
    <property type="match status" value="1"/>
</dbReference>
<dbReference type="RefSeq" id="WP_011411112.1">
    <property type="nucleotide sequence ID" value="NC_007712.1"/>
</dbReference>
<keyword evidence="1" id="KW-1133">Transmembrane helix</keyword>
<evidence type="ECO:0000313" key="5">
    <source>
        <dbReference type="EMBL" id="BAE74558.1"/>
    </source>
</evidence>
<dbReference type="STRING" id="343509.SG1283"/>
<name>Q2NTG7_SODGM</name>
<keyword evidence="1" id="KW-0812">Transmembrane</keyword>
<gene>
    <name evidence="5" type="ordered locus">SG1283</name>
</gene>
<dbReference type="HOGENOM" id="CLU_055417_0_0_6"/>
<evidence type="ECO:0000259" key="4">
    <source>
        <dbReference type="Pfam" id="PF21937"/>
    </source>
</evidence>
<dbReference type="EMBL" id="AP008232">
    <property type="protein sequence ID" value="BAE74558.1"/>
    <property type="molecule type" value="Genomic_DNA"/>
</dbReference>
<dbReference type="Pfam" id="PF16693">
    <property type="entry name" value="Yop-YscD_ppl_1st"/>
    <property type="match status" value="1"/>
</dbReference>
<protein>
    <submittedName>
        <fullName evidence="5">Type III secretion apparatus</fullName>
    </submittedName>
</protein>
<reference evidence="5 6" key="1">
    <citation type="journal article" date="2006" name="Genome Res.">
        <title>Massive genome erosion and functional adaptations provide insights into the symbiotic lifestyle of Sodalis glossinidius in the tsetse host.</title>
        <authorList>
            <person name="Toh H."/>
            <person name="Weiss B.L."/>
            <person name="Perkin S.A.H."/>
            <person name="Yamashita A."/>
            <person name="Oshima K."/>
            <person name="Hattori M."/>
            <person name="Aksoy S."/>
        </authorList>
    </citation>
    <scope>NUCLEOTIDE SEQUENCE [LARGE SCALE GENOMIC DNA]</scope>
    <source>
        <strain evidence="6">morsitans</strain>
    </source>
</reference>
<keyword evidence="1" id="KW-0472">Membrane</keyword>
<dbReference type="BioCyc" id="SGLO343509:SGP1_RS11385-MONOMER"/>
<feature type="domain" description="YscD-like Bon-like" evidence="4">
    <location>
        <begin position="202"/>
        <end position="263"/>
    </location>
</feature>
<feature type="domain" description="YscD-like Bon-like" evidence="3">
    <location>
        <begin position="269"/>
        <end position="319"/>
    </location>
</feature>
<evidence type="ECO:0000313" key="6">
    <source>
        <dbReference type="Proteomes" id="UP000001932"/>
    </source>
</evidence>
<dbReference type="AlphaFoldDB" id="Q2NTG7"/>
<accession>Q2NTG7</accession>
<dbReference type="eggNOG" id="ENOG50307NE">
    <property type="taxonomic scope" value="Bacteria"/>
</dbReference>
<evidence type="ECO:0000259" key="2">
    <source>
        <dbReference type="Pfam" id="PF16693"/>
    </source>
</evidence>
<dbReference type="OrthoDB" id="7066518at2"/>
<dbReference type="Proteomes" id="UP000001932">
    <property type="component" value="Chromosome"/>
</dbReference>
<dbReference type="Pfam" id="PF21934">
    <property type="entry name" value="Yop-YscD_ppl_3rd"/>
    <property type="match status" value="1"/>
</dbReference>